<dbReference type="EMBL" id="AP022869">
    <property type="protein sequence ID" value="BCB71077.1"/>
    <property type="molecule type" value="Genomic_DNA"/>
</dbReference>
<name>A0A6F8XDC0_9GAMM</name>
<protein>
    <recommendedName>
        <fullName evidence="4">TonB-dependent receptor</fullName>
    </recommendedName>
</protein>
<organism evidence="2 3">
    <name type="scientific">Vreelandella aquamarina</name>
    <dbReference type="NCBI Taxonomy" id="77097"/>
    <lineage>
        <taxon>Bacteria</taxon>
        <taxon>Pseudomonadati</taxon>
        <taxon>Pseudomonadota</taxon>
        <taxon>Gammaproteobacteria</taxon>
        <taxon>Oceanospirillales</taxon>
        <taxon>Halomonadaceae</taxon>
        <taxon>Vreelandella</taxon>
    </lineage>
</organism>
<evidence type="ECO:0000256" key="1">
    <source>
        <dbReference type="SAM" id="SignalP"/>
    </source>
</evidence>
<dbReference type="Proteomes" id="UP000501053">
    <property type="component" value="Chromosome"/>
</dbReference>
<evidence type="ECO:0000313" key="3">
    <source>
        <dbReference type="Proteomes" id="UP000501053"/>
    </source>
</evidence>
<reference evidence="2 3" key="1">
    <citation type="submission" date="2020-03" db="EMBL/GenBank/DDBJ databases">
        <title>Complete Genome Sequence of Halomonas meridiana strain Eplume2, isolated from hydrothermal-plume in the north east Pacific Ocean.</title>
        <authorList>
            <person name="Kurihara Y."/>
            <person name="Kawai S."/>
            <person name="Sakai A."/>
            <person name="Galipon J."/>
            <person name="Arakawa K."/>
        </authorList>
    </citation>
    <scope>NUCLEOTIDE SEQUENCE [LARGE SCALE GENOMIC DNA]</scope>
    <source>
        <strain evidence="2 3">Eplume2</strain>
    </source>
</reference>
<feature type="signal peptide" evidence="1">
    <location>
        <begin position="1"/>
        <end position="23"/>
    </location>
</feature>
<dbReference type="AlphaFoldDB" id="A0A6F8XDC0"/>
<sequence length="52" mass="5326">MSLRLRRTLLASAISSLACGAVAAQETPQLNDIVVTASGFEQQISSAPAPLA</sequence>
<accession>A0A6F8XDC0</accession>
<feature type="chain" id="PRO_5026099420" description="TonB-dependent receptor" evidence="1">
    <location>
        <begin position="24"/>
        <end position="52"/>
    </location>
</feature>
<dbReference type="PROSITE" id="PS51257">
    <property type="entry name" value="PROKAR_LIPOPROTEIN"/>
    <property type="match status" value="1"/>
</dbReference>
<keyword evidence="3" id="KW-1185">Reference proteome</keyword>
<proteinExistence type="predicted"/>
<keyword evidence="1" id="KW-0732">Signal</keyword>
<evidence type="ECO:0008006" key="4">
    <source>
        <dbReference type="Google" id="ProtNLM"/>
    </source>
</evidence>
<evidence type="ECO:0000313" key="2">
    <source>
        <dbReference type="EMBL" id="BCB71077.1"/>
    </source>
</evidence>
<gene>
    <name evidence="2" type="ORF">HMEPL2_14280</name>
</gene>